<dbReference type="CDD" id="cd00438">
    <property type="entry name" value="cupin_RmlC"/>
    <property type="match status" value="1"/>
</dbReference>
<dbReference type="RefSeq" id="WP_127733715.1">
    <property type="nucleotide sequence ID" value="NZ_SACP01000039.1"/>
</dbReference>
<comment type="catalytic activity">
    <reaction evidence="1 7">
        <text>dTDP-4-dehydro-6-deoxy-alpha-D-glucose = dTDP-4-dehydro-beta-L-rhamnose</text>
        <dbReference type="Rhea" id="RHEA:16969"/>
        <dbReference type="ChEBI" id="CHEBI:57649"/>
        <dbReference type="ChEBI" id="CHEBI:62830"/>
        <dbReference type="EC" id="5.1.3.13"/>
    </reaction>
</comment>
<dbReference type="GO" id="GO:0019305">
    <property type="term" value="P:dTDP-rhamnose biosynthetic process"/>
    <property type="evidence" value="ECO:0007669"/>
    <property type="project" value="UniProtKB-UniRule"/>
</dbReference>
<dbReference type="UniPathway" id="UPA00124"/>
<dbReference type="PANTHER" id="PTHR21047">
    <property type="entry name" value="DTDP-6-DEOXY-D-GLUCOSE-3,5 EPIMERASE"/>
    <property type="match status" value="1"/>
</dbReference>
<evidence type="ECO:0000256" key="5">
    <source>
        <dbReference type="PIRSR" id="PIRSR600888-1"/>
    </source>
</evidence>
<feature type="active site" description="Proton donor" evidence="5">
    <location>
        <position position="132"/>
    </location>
</feature>
<dbReference type="NCBIfam" id="TIGR01221">
    <property type="entry name" value="rmlC"/>
    <property type="match status" value="1"/>
</dbReference>
<dbReference type="InterPro" id="IPR000888">
    <property type="entry name" value="RmlC-like"/>
</dbReference>
<accession>A0A437NV95</accession>
<comment type="similarity">
    <text evidence="7">Belongs to the dTDP-4-dehydrorhamnose 3,5-epimerase family.</text>
</comment>
<dbReference type="EMBL" id="SACP01000039">
    <property type="protein sequence ID" value="RVU13924.1"/>
    <property type="molecule type" value="Genomic_DNA"/>
</dbReference>
<evidence type="ECO:0000256" key="6">
    <source>
        <dbReference type="PIRSR" id="PIRSR600888-3"/>
    </source>
</evidence>
<dbReference type="GO" id="GO:0000271">
    <property type="term" value="P:polysaccharide biosynthetic process"/>
    <property type="evidence" value="ECO:0007669"/>
    <property type="project" value="TreeGrafter"/>
</dbReference>
<evidence type="ECO:0000256" key="1">
    <source>
        <dbReference type="ARBA" id="ARBA00001298"/>
    </source>
</evidence>
<protein>
    <recommendedName>
        <fullName evidence="4 7">dTDP-4-dehydrorhamnose 3,5-epimerase</fullName>
        <ecNumber evidence="3 7">5.1.3.13</ecNumber>
    </recommendedName>
    <alternativeName>
        <fullName evidence="7">Thymidine diphospho-4-keto-rhamnose 3,5-epimerase</fullName>
    </alternativeName>
</protein>
<comment type="pathway">
    <text evidence="7">Carbohydrate biosynthesis; dTDP-L-rhamnose biosynthesis.</text>
</comment>
<comment type="caution">
    <text evidence="8">The sequence shown here is derived from an EMBL/GenBank/DDBJ whole genome shotgun (WGS) entry which is preliminary data.</text>
</comment>
<dbReference type="PANTHER" id="PTHR21047:SF2">
    <property type="entry name" value="THYMIDINE DIPHOSPHO-4-KETO-RHAMNOSE 3,5-EPIMERASE"/>
    <property type="match status" value="1"/>
</dbReference>
<dbReference type="GO" id="GO:0008830">
    <property type="term" value="F:dTDP-4-dehydrorhamnose 3,5-epimerase activity"/>
    <property type="evidence" value="ECO:0007669"/>
    <property type="project" value="UniProtKB-UniRule"/>
</dbReference>
<dbReference type="SUPFAM" id="SSF51182">
    <property type="entry name" value="RmlC-like cupins"/>
    <property type="match status" value="1"/>
</dbReference>
<proteinExistence type="inferred from homology"/>
<comment type="subunit">
    <text evidence="7">Homodimer.</text>
</comment>
<evidence type="ECO:0000256" key="2">
    <source>
        <dbReference type="ARBA" id="ARBA00001997"/>
    </source>
</evidence>
<evidence type="ECO:0000256" key="4">
    <source>
        <dbReference type="ARBA" id="ARBA00019595"/>
    </source>
</evidence>
<dbReference type="Gene3D" id="2.60.120.10">
    <property type="entry name" value="Jelly Rolls"/>
    <property type="match status" value="1"/>
</dbReference>
<evidence type="ECO:0000313" key="8">
    <source>
        <dbReference type="EMBL" id="RVU13924.1"/>
    </source>
</evidence>
<dbReference type="Proteomes" id="UP000286997">
    <property type="component" value="Unassembled WGS sequence"/>
</dbReference>
<comment type="function">
    <text evidence="2 7">Catalyzes the epimerization of the C3' and C5'positions of dTDP-6-deoxy-D-xylo-4-hexulose, forming dTDP-6-deoxy-L-lyxo-4-hexulose.</text>
</comment>
<dbReference type="GO" id="GO:0005829">
    <property type="term" value="C:cytosol"/>
    <property type="evidence" value="ECO:0007669"/>
    <property type="project" value="TreeGrafter"/>
</dbReference>
<sequence>MQITDLEIPGLKLVVPKRHGDDRGWFAETFRADLMAAAGVDEAFVQDNQSFSAPVGTVRGLHFQRHPFAQAKLVRVLAGAILDVAVDLRRDSPTYGRHVAVRLDPENGHQLYIPVGFGHGFCTLEPDTMVAYKVAGGVYSREHDGAVRWNDPDLGIDWPVTAETAVLSDKDKVAPRFADLPPLF</sequence>
<evidence type="ECO:0000256" key="7">
    <source>
        <dbReference type="RuleBase" id="RU364069"/>
    </source>
</evidence>
<keyword evidence="7 8" id="KW-0413">Isomerase</keyword>
<dbReference type="InterPro" id="IPR014710">
    <property type="entry name" value="RmlC-like_jellyroll"/>
</dbReference>
<feature type="site" description="Participates in a stacking interaction with the thymidine ring of dTDP-4-oxo-6-deoxyglucose" evidence="6">
    <location>
        <position position="139"/>
    </location>
</feature>
<dbReference type="EC" id="5.1.3.13" evidence="3 7"/>
<gene>
    <name evidence="8" type="primary">rfbC</name>
    <name evidence="8" type="ORF">EOE48_25630</name>
</gene>
<organism evidence="8 9">
    <name type="scientific">Methylobacterium oryzihabitans</name>
    <dbReference type="NCBI Taxonomy" id="2499852"/>
    <lineage>
        <taxon>Bacteria</taxon>
        <taxon>Pseudomonadati</taxon>
        <taxon>Pseudomonadota</taxon>
        <taxon>Alphaproteobacteria</taxon>
        <taxon>Hyphomicrobiales</taxon>
        <taxon>Methylobacteriaceae</taxon>
        <taxon>Methylobacterium</taxon>
    </lineage>
</organism>
<dbReference type="Pfam" id="PF00908">
    <property type="entry name" value="dTDP_sugar_isom"/>
    <property type="match status" value="1"/>
</dbReference>
<dbReference type="AlphaFoldDB" id="A0A437NV95"/>
<keyword evidence="9" id="KW-1185">Reference proteome</keyword>
<dbReference type="OrthoDB" id="9800680at2"/>
<feature type="active site" description="Proton acceptor" evidence="5">
    <location>
        <position position="62"/>
    </location>
</feature>
<evidence type="ECO:0000256" key="3">
    <source>
        <dbReference type="ARBA" id="ARBA00012098"/>
    </source>
</evidence>
<evidence type="ECO:0000313" key="9">
    <source>
        <dbReference type="Proteomes" id="UP000286997"/>
    </source>
</evidence>
<name>A0A437NV95_9HYPH</name>
<reference evidence="8 9" key="1">
    <citation type="submission" date="2019-01" db="EMBL/GenBank/DDBJ databases">
        <authorList>
            <person name="Chen W.-M."/>
        </authorList>
    </citation>
    <scope>NUCLEOTIDE SEQUENCE [LARGE SCALE GENOMIC DNA]</scope>
    <source>
        <strain evidence="8 9">TER-1</strain>
    </source>
</reference>
<dbReference type="InterPro" id="IPR011051">
    <property type="entry name" value="RmlC_Cupin_sf"/>
</dbReference>